<sequence>MSCAKLLSVFFTFTFFIKSLNCNHGNRKVYADLTTNRLTREHDGSNGMWSLHGVAHASHATKTEFIFNADLLSEDGRNHLNIASMVYPMLGPTSDLDEEYLEYLILQAKTAKIDGFLVEWGFREHPSNVALEKIIAVAEKHRPFEIGVNWCNHWLLQWLEQKNATDQMVSEFHKNAQYLLDTVFYTSSKRFPSVSLRPLIFLFGGGITSEQFRKVLAIGLKIPYWLDPPLWIGNYLNFAETEELWAEWGPLMDGIFGWIPSRTRVVPPSMPQWDYYGNLVDTTRYQQNVSSAGEGCIRNGTCQLWCASASPGFDNRGCAGWGGTLKYLPRKWQGTSLYNAQWKYHVLNNSSANILILPTMNDYSEASVLLPTKQYGFEALYTTELFASFWKGSQSNSAGVTLPTWWFSLKKSIAFLNQTGVNITKVAAQIEDCSTKISLGSYAAAANCLEAIQLKTDMLYAHLTVDDFTLEVPNGKMYFVKPPLMKFGAYLLNTTHGLYLRMSDVMSRVLLTNNYVGVLQFDYILLDNAFTRIQVYSSTKRKSTGVVFMPFPRQTTNEQYTEIIDSVEAGNFAVVCDLMNKVPGVWHHANVRLYKSNIAWDHTAPLDSDLHFKAVGGSYLVKRISLEFHVYHYDGGGK</sequence>
<dbReference type="RefSeq" id="XP_035674602.1">
    <property type="nucleotide sequence ID" value="XM_035818709.1"/>
</dbReference>
<evidence type="ECO:0000313" key="2">
    <source>
        <dbReference type="Proteomes" id="UP000001554"/>
    </source>
</evidence>
<keyword evidence="1" id="KW-0732">Signal</keyword>
<dbReference type="Proteomes" id="UP000001554">
    <property type="component" value="Chromosome 4"/>
</dbReference>
<gene>
    <name evidence="3" type="primary">LOC118414572</name>
</gene>
<proteinExistence type="predicted"/>
<dbReference type="GeneID" id="118414572"/>
<feature type="chain" id="PRO_5039918815" evidence="1">
    <location>
        <begin position="23"/>
        <end position="638"/>
    </location>
</feature>
<dbReference type="OMA" id="FEIGVNW"/>
<name>A0A9J7L1W3_BRAFL</name>
<dbReference type="CDD" id="cd11575">
    <property type="entry name" value="GH99_GH71_like_3"/>
    <property type="match status" value="1"/>
</dbReference>
<evidence type="ECO:0000313" key="3">
    <source>
        <dbReference type="RefSeq" id="XP_035674602.1"/>
    </source>
</evidence>
<dbReference type="KEGG" id="bfo:118414572"/>
<keyword evidence="2" id="KW-1185">Reference proteome</keyword>
<organism evidence="2 3">
    <name type="scientific">Branchiostoma floridae</name>
    <name type="common">Florida lancelet</name>
    <name type="synonym">Amphioxus</name>
    <dbReference type="NCBI Taxonomy" id="7739"/>
    <lineage>
        <taxon>Eukaryota</taxon>
        <taxon>Metazoa</taxon>
        <taxon>Chordata</taxon>
        <taxon>Cephalochordata</taxon>
        <taxon>Leptocardii</taxon>
        <taxon>Amphioxiformes</taxon>
        <taxon>Branchiostomatidae</taxon>
        <taxon>Branchiostoma</taxon>
    </lineage>
</organism>
<reference evidence="2" key="1">
    <citation type="journal article" date="2020" name="Nat. Ecol. Evol.">
        <title>Deeply conserved synteny resolves early events in vertebrate evolution.</title>
        <authorList>
            <person name="Simakov O."/>
            <person name="Marletaz F."/>
            <person name="Yue J.X."/>
            <person name="O'Connell B."/>
            <person name="Jenkins J."/>
            <person name="Brandt A."/>
            <person name="Calef R."/>
            <person name="Tung C.H."/>
            <person name="Huang T.K."/>
            <person name="Schmutz J."/>
            <person name="Satoh N."/>
            <person name="Yu J.K."/>
            <person name="Putnam N.H."/>
            <person name="Green R.E."/>
            <person name="Rokhsar D.S."/>
        </authorList>
    </citation>
    <scope>NUCLEOTIDE SEQUENCE [LARGE SCALE GENOMIC DNA]</scope>
    <source>
        <strain evidence="2">S238N-H82</strain>
    </source>
</reference>
<feature type="signal peptide" evidence="1">
    <location>
        <begin position="1"/>
        <end position="22"/>
    </location>
</feature>
<accession>A0A9J7L1W3</accession>
<reference evidence="3" key="2">
    <citation type="submission" date="2025-08" db="UniProtKB">
        <authorList>
            <consortium name="RefSeq"/>
        </authorList>
    </citation>
    <scope>IDENTIFICATION</scope>
    <source>
        <strain evidence="3">S238N-H82</strain>
        <tissue evidence="3">Testes</tissue>
    </source>
</reference>
<dbReference type="Gene3D" id="3.20.20.80">
    <property type="entry name" value="Glycosidases"/>
    <property type="match status" value="1"/>
</dbReference>
<dbReference type="AlphaFoldDB" id="A0A9J7L1W3"/>
<dbReference type="OrthoDB" id="10021079at2759"/>
<evidence type="ECO:0000256" key="1">
    <source>
        <dbReference type="SAM" id="SignalP"/>
    </source>
</evidence>
<protein>
    <submittedName>
        <fullName evidence="3">Uncharacterized protein LOC118414572</fullName>
    </submittedName>
</protein>